<accession>A0A841EX57</accession>
<dbReference type="AlphaFoldDB" id="A0A841EX57"/>
<sequence>MTPQEIKIYLQELEKKLLSDNNRKSIKLTRDWTKQFPTDAGVYLIRESGEISYVGETGSIRARMADLLNTQNHVIRRTIGHTKYKDHISFEKATSQKKFIPEIEIKLNNWIESQLEVSILTVELGRKELEEFLYDKHKPKYNNKGKRTSK</sequence>
<feature type="domain" description="GIY-YIG" evidence="1">
    <location>
        <begin position="38"/>
        <end position="143"/>
    </location>
</feature>
<evidence type="ECO:0000313" key="3">
    <source>
        <dbReference type="Proteomes" id="UP000524404"/>
    </source>
</evidence>
<dbReference type="Proteomes" id="UP000524404">
    <property type="component" value="Unassembled WGS sequence"/>
</dbReference>
<organism evidence="2 3">
    <name type="scientific">Arcicella rosea</name>
    <dbReference type="NCBI Taxonomy" id="502909"/>
    <lineage>
        <taxon>Bacteria</taxon>
        <taxon>Pseudomonadati</taxon>
        <taxon>Bacteroidota</taxon>
        <taxon>Cytophagia</taxon>
        <taxon>Cytophagales</taxon>
        <taxon>Flectobacillaceae</taxon>
        <taxon>Arcicella</taxon>
    </lineage>
</organism>
<protein>
    <submittedName>
        <fullName evidence="2">Excinuclease UvrABC nuclease subunit</fullName>
    </submittedName>
</protein>
<dbReference type="InterPro" id="IPR000305">
    <property type="entry name" value="GIY-YIG_endonuc"/>
</dbReference>
<gene>
    <name evidence="2" type="ORF">HNP25_003570</name>
</gene>
<proteinExistence type="predicted"/>
<name>A0A841EX57_9BACT</name>
<dbReference type="InterPro" id="IPR049311">
    <property type="entry name" value="GIY_YIG_cat"/>
</dbReference>
<dbReference type="RefSeq" id="WP_184136239.1">
    <property type="nucleotide sequence ID" value="NZ_JACHKT010000031.1"/>
</dbReference>
<dbReference type="PROSITE" id="PS50164">
    <property type="entry name" value="GIY_YIG"/>
    <property type="match status" value="1"/>
</dbReference>
<evidence type="ECO:0000313" key="2">
    <source>
        <dbReference type="EMBL" id="MBB6004900.1"/>
    </source>
</evidence>
<keyword evidence="3" id="KW-1185">Reference proteome</keyword>
<dbReference type="EMBL" id="JACHKT010000031">
    <property type="protein sequence ID" value="MBB6004900.1"/>
    <property type="molecule type" value="Genomic_DNA"/>
</dbReference>
<dbReference type="InterPro" id="IPR035901">
    <property type="entry name" value="GIY-YIG_endonuc_sf"/>
</dbReference>
<reference evidence="2 3" key="1">
    <citation type="submission" date="2020-08" db="EMBL/GenBank/DDBJ databases">
        <title>Functional genomics of gut bacteria from endangered species of beetles.</title>
        <authorList>
            <person name="Carlos-Shanley C."/>
        </authorList>
    </citation>
    <scope>NUCLEOTIDE SEQUENCE [LARGE SCALE GENOMIC DNA]</scope>
    <source>
        <strain evidence="2 3">S00070</strain>
    </source>
</reference>
<dbReference type="Pfam" id="PF20815">
    <property type="entry name" value="GIY_YIG_2"/>
    <property type="match status" value="1"/>
</dbReference>
<comment type="caution">
    <text evidence="2">The sequence shown here is derived from an EMBL/GenBank/DDBJ whole genome shotgun (WGS) entry which is preliminary data.</text>
</comment>
<dbReference type="Gene3D" id="3.40.1440.10">
    <property type="entry name" value="GIY-YIG endonuclease"/>
    <property type="match status" value="1"/>
</dbReference>
<evidence type="ECO:0000259" key="1">
    <source>
        <dbReference type="PROSITE" id="PS50164"/>
    </source>
</evidence>